<comment type="caution">
    <text evidence="2">The sequence shown here is derived from an EMBL/GenBank/DDBJ whole genome shotgun (WGS) entry which is preliminary data.</text>
</comment>
<organism evidence="2 3">
    <name type="scientific">Stylophora pistillata</name>
    <name type="common">Smooth cauliflower coral</name>
    <dbReference type="NCBI Taxonomy" id="50429"/>
    <lineage>
        <taxon>Eukaryota</taxon>
        <taxon>Metazoa</taxon>
        <taxon>Cnidaria</taxon>
        <taxon>Anthozoa</taxon>
        <taxon>Hexacorallia</taxon>
        <taxon>Scleractinia</taxon>
        <taxon>Astrocoeniina</taxon>
        <taxon>Pocilloporidae</taxon>
        <taxon>Stylophora</taxon>
    </lineage>
</organism>
<proteinExistence type="predicted"/>
<feature type="region of interest" description="Disordered" evidence="1">
    <location>
        <begin position="84"/>
        <end position="139"/>
    </location>
</feature>
<feature type="region of interest" description="Disordered" evidence="1">
    <location>
        <begin position="196"/>
        <end position="218"/>
    </location>
</feature>
<dbReference type="AlphaFoldDB" id="A0A2B4RIP6"/>
<gene>
    <name evidence="2" type="ORF">AWC38_SpisGene17381</name>
</gene>
<dbReference type="Proteomes" id="UP000225706">
    <property type="component" value="Unassembled WGS sequence"/>
</dbReference>
<dbReference type="OrthoDB" id="10571512at2759"/>
<evidence type="ECO:0000313" key="2">
    <source>
        <dbReference type="EMBL" id="PFX18264.1"/>
    </source>
</evidence>
<name>A0A2B4RIP6_STYPI</name>
<evidence type="ECO:0000256" key="1">
    <source>
        <dbReference type="SAM" id="MobiDB-lite"/>
    </source>
</evidence>
<evidence type="ECO:0000313" key="3">
    <source>
        <dbReference type="Proteomes" id="UP000225706"/>
    </source>
</evidence>
<sequence>MDYHSLKARLADLRSVELEALRRGDNKAADRCKERAFALRNQWTTYQASLCSQLETFNENENEIGDAKSEHYCRLDDNREEISSKYQSDKRIGSDNQGDEKEKPSLMEVEFSNEREDSKNTESTIDKNNEDCQESKDDKITRERQKRVCPFPHCNSKVVHLPRHLRTVHKCSKEYARTATSRFGLRRKYAFADKEKASAGNRKLKKAHTERSQKKPCRKMKRCPLTGCMTTTNRLPQHLQKVHKLQRTSPKYNKALLMAKVISRDQPHIFLRMKQESERYQGPAFEDALSVDEDGQEVEITEDDASGRSDD</sequence>
<feature type="region of interest" description="Disordered" evidence="1">
    <location>
        <begin position="279"/>
        <end position="311"/>
    </location>
</feature>
<feature type="compositionally biased region" description="Basic and acidic residues" evidence="1">
    <location>
        <begin position="84"/>
        <end position="105"/>
    </location>
</feature>
<feature type="compositionally biased region" description="Acidic residues" evidence="1">
    <location>
        <begin position="289"/>
        <end position="304"/>
    </location>
</feature>
<dbReference type="EMBL" id="LSMT01000421">
    <property type="protein sequence ID" value="PFX18264.1"/>
    <property type="molecule type" value="Genomic_DNA"/>
</dbReference>
<reference evidence="3" key="1">
    <citation type="journal article" date="2017" name="bioRxiv">
        <title>Comparative analysis of the genomes of Stylophora pistillata and Acropora digitifera provides evidence for extensive differences between species of corals.</title>
        <authorList>
            <person name="Voolstra C.R."/>
            <person name="Li Y."/>
            <person name="Liew Y.J."/>
            <person name="Baumgarten S."/>
            <person name="Zoccola D."/>
            <person name="Flot J.-F."/>
            <person name="Tambutte S."/>
            <person name="Allemand D."/>
            <person name="Aranda M."/>
        </authorList>
    </citation>
    <scope>NUCLEOTIDE SEQUENCE [LARGE SCALE GENOMIC DNA]</scope>
</reference>
<accession>A0A2B4RIP6</accession>
<keyword evidence="3" id="KW-1185">Reference proteome</keyword>
<feature type="compositionally biased region" description="Basic and acidic residues" evidence="1">
    <location>
        <begin position="112"/>
        <end position="139"/>
    </location>
</feature>
<protein>
    <submittedName>
        <fullName evidence="2">Uncharacterized protein</fullName>
    </submittedName>
</protein>